<reference evidence="5" key="1">
    <citation type="submission" date="2020-10" db="EMBL/GenBank/DDBJ databases">
        <title>Genome-based taxonomic classification of the species Anabaenopsis elenkinii.</title>
        <authorList>
            <person name="Delbaje E."/>
            <person name="Andreote A.P.D."/>
            <person name="Pellegrinetti T.A."/>
            <person name="Cruz R.B."/>
            <person name="Branco L.H.Z."/>
            <person name="Fiore M.F."/>
        </authorList>
    </citation>
    <scope>NUCLEOTIDE SEQUENCE [LARGE SCALE GENOMIC DNA]</scope>
    <source>
        <strain evidence="5">CCIBt3563</strain>
    </source>
</reference>
<dbReference type="InterPro" id="IPR027417">
    <property type="entry name" value="P-loop_NTPase"/>
</dbReference>
<gene>
    <name evidence="4" type="primary">brxC</name>
    <name evidence="4" type="ORF">IM676_11740</name>
</gene>
<accession>A0A7U3NLB9</accession>
<dbReference type="Pfam" id="PF25791">
    <property type="entry name" value="WHD_BREX_BrxC"/>
    <property type="match status" value="1"/>
</dbReference>
<evidence type="ECO:0000259" key="2">
    <source>
        <dbReference type="Pfam" id="PF25792"/>
    </source>
</evidence>
<keyword evidence="5" id="KW-1185">Reference proteome</keyword>
<sequence>MNISELFQKDINRNINGVIKVGQQDDQNIRQELEEYVVTRELDKHFRTFFDRFTDALSNPTDKMGVWISGFFGSGKSHFLKILSYLLENRDLGSSCALDYFNAERIPDPLLLAKITQAAQSSCDVILFNIDSKADANNKNHKESITKVFQKVFDEHLGYFGTIPAIAEFERQLDKQGKYQDFKDAFQAESGLVWSENRDAWGFYQDAIAAALQVSTGMSADAANRLLDFNEQNYSLSPEKFAQIVKQYLDGKSPQHRLIFMVDEVGQYIGEDSKLMLNLQTVVEDLGTHCQGKAWVVVTSQEAMDEITKNKIKGEDFSKIIGRFYRPLSLSSANTDEVIKLRLLGKTDAAQTGLEALYNQKVAILKNQITFTQDSADMPRYSSIKDFTAAYPFVPYQFTLLQKVFTQIRLMGSAGKHLASGERSLLDAFQVASQAVAGKPLGVLVPFYTFYMAIEGFLDTAISQVINQATGNPQLQTFDIDLLKTLFMVKYIKEIRANLDNLTTLSLGHIDEDKILLRQQVEAALGRLERQTLIQRNGDEYIFLTHEEQDIGREIKNIQADAGKVSKEMQTLVWESIFTDKELKYGRHRYPFSRQLDEQTSGQQTNDLTLHIVTPYAEKYAAMQEDDFCLGITGGGFEVLVRLQDDQRLLDDLNTLVKTDEYLRLKNSSSLTPNIQRILMARGDENNQRRENIKNTLEDLIAGADVFAYGTKVEIRDRDAKNLLIEGLTYLVKNVYQKLGYVASGFETEEQVTNALTRDSEEKNTAEQPVNAAAHIEMRTWLQDESRAYRQVTIKGLINKFAVRPYGWSQLDTLGVMAELVNQGVVQLRYAQGNVNLREKGLVKTLRSRQGLDTYIVRLADVIDPTSLRIAKDLAGDLLNGNIPSDPQLLFESYKKALSARSKQLEEWLVEVQKHSLPFRQLLQTNLDLLGELLTKDGAPDLFRSIRTKQDEIEEYIEDVEKLQNFFTGQIKLFQQVRQDLQDLELELRHVTEPELLKRVESVKQILAMPDPTDKIPELAMLLKPVKDKVQGVLSKRIYQVETKSKELREKVNEYITSAHPEVAEKLDFSSITQQIEQVVSSSSQVTSIDSAIAREAELQGMLPSLLTKIDQQAEQIIQVIQTQVQSPGDKSTPAVKTKPIVAVQVVKVTTKLVLETPEDVDNYVEALRQELLHQIQQNNKVRLE</sequence>
<dbReference type="NCBIfam" id="NF033441">
    <property type="entry name" value="BREX_BrxC"/>
    <property type="match status" value="1"/>
</dbReference>
<dbReference type="Proteomes" id="UP000593846">
    <property type="component" value="Chromosome"/>
</dbReference>
<evidence type="ECO:0000313" key="5">
    <source>
        <dbReference type="Proteomes" id="UP000593846"/>
    </source>
</evidence>
<evidence type="ECO:0000259" key="1">
    <source>
        <dbReference type="Pfam" id="PF25791"/>
    </source>
</evidence>
<evidence type="ECO:0000313" key="4">
    <source>
        <dbReference type="EMBL" id="QOV21430.1"/>
    </source>
</evidence>
<dbReference type="Pfam" id="PF25796">
    <property type="entry name" value="BREX_BrxC_4th"/>
    <property type="match status" value="1"/>
</dbReference>
<dbReference type="Pfam" id="PF25792">
    <property type="entry name" value="BREX_BrxC_helical"/>
    <property type="match status" value="1"/>
</dbReference>
<dbReference type="SUPFAM" id="SSF52540">
    <property type="entry name" value="P-loop containing nucleoside triphosphate hydrolases"/>
    <property type="match status" value="1"/>
</dbReference>
<feature type="domain" description="Probable ATP-binding protein BrxC winged helix-turn-helix" evidence="1">
    <location>
        <begin position="738"/>
        <end position="857"/>
    </location>
</feature>
<feature type="domain" description="Probable ATP-binding protein BrxC alpha-helical" evidence="2">
    <location>
        <begin position="868"/>
        <end position="985"/>
    </location>
</feature>
<dbReference type="InterPro" id="IPR058038">
    <property type="entry name" value="BREX_BrxC_wHTH"/>
</dbReference>
<evidence type="ECO:0000259" key="3">
    <source>
        <dbReference type="Pfam" id="PF25796"/>
    </source>
</evidence>
<dbReference type="EMBL" id="CP063311">
    <property type="protein sequence ID" value="QOV21430.1"/>
    <property type="molecule type" value="Genomic_DNA"/>
</dbReference>
<name>A0A7U3NLB9_9CYAN</name>
<dbReference type="InterPro" id="IPR058036">
    <property type="entry name" value="BREX_BrxC_4th"/>
</dbReference>
<protein>
    <submittedName>
        <fullName evidence="4">BREX system P-loop protein BrxC</fullName>
    </submittedName>
</protein>
<dbReference type="KEGG" id="aee:IM676_11740"/>
<dbReference type="InterPro" id="IPR058037">
    <property type="entry name" value="BREX_BrxC_helical"/>
</dbReference>
<dbReference type="InterPro" id="IPR047679">
    <property type="entry name" value="BREX_BrxC"/>
</dbReference>
<organism evidence="4 5">
    <name type="scientific">Anabaenopsis elenkinii CCIBt3563</name>
    <dbReference type="NCBI Taxonomy" id="2779889"/>
    <lineage>
        <taxon>Bacteria</taxon>
        <taxon>Bacillati</taxon>
        <taxon>Cyanobacteriota</taxon>
        <taxon>Cyanophyceae</taxon>
        <taxon>Nostocales</taxon>
        <taxon>Nodulariaceae</taxon>
        <taxon>Anabaenopsis</taxon>
    </lineage>
</organism>
<dbReference type="RefSeq" id="WP_200987085.1">
    <property type="nucleotide sequence ID" value="NZ_CP063311.1"/>
</dbReference>
<feature type="domain" description="Probable ATP-binding protein BrxC 4th six-stranded beta-sheet" evidence="3">
    <location>
        <begin position="559"/>
        <end position="731"/>
    </location>
</feature>
<proteinExistence type="predicted"/>
<dbReference type="AlphaFoldDB" id="A0A7U3NLB9"/>